<keyword evidence="4" id="KW-1185">Reference proteome</keyword>
<evidence type="ECO:0000313" key="3">
    <source>
        <dbReference type="EMBL" id="SDX80896.1"/>
    </source>
</evidence>
<dbReference type="InterPro" id="IPR054353">
    <property type="entry name" value="IstA-like_C"/>
</dbReference>
<dbReference type="InterPro" id="IPR001584">
    <property type="entry name" value="Integrase_cat-core"/>
</dbReference>
<reference evidence="4" key="1">
    <citation type="submission" date="2016-10" db="EMBL/GenBank/DDBJ databases">
        <authorList>
            <person name="Varghese N."/>
            <person name="Submissions S."/>
        </authorList>
    </citation>
    <scope>NUCLEOTIDE SEQUENCE [LARGE SCALE GENOMIC DNA]</scope>
    <source>
        <strain evidence="4">VPI 5359</strain>
    </source>
</reference>
<dbReference type="GO" id="GO:0015074">
    <property type="term" value="P:DNA integration"/>
    <property type="evidence" value="ECO:0007669"/>
    <property type="project" value="InterPro"/>
</dbReference>
<dbReference type="PANTHER" id="PTHR35004:SF8">
    <property type="entry name" value="TRANSPOSASE RV3428C-RELATED"/>
    <property type="match status" value="1"/>
</dbReference>
<dbReference type="NCBIfam" id="NF033546">
    <property type="entry name" value="transpos_IS21"/>
    <property type="match status" value="1"/>
</dbReference>
<organism evidence="3 4">
    <name type="scientific">Eubacterium barkeri</name>
    <name type="common">Clostridium barkeri</name>
    <dbReference type="NCBI Taxonomy" id="1528"/>
    <lineage>
        <taxon>Bacteria</taxon>
        <taxon>Bacillati</taxon>
        <taxon>Bacillota</taxon>
        <taxon>Clostridia</taxon>
        <taxon>Eubacteriales</taxon>
        <taxon>Eubacteriaceae</taxon>
        <taxon>Eubacterium</taxon>
    </lineage>
</organism>
<evidence type="ECO:0000259" key="2">
    <source>
        <dbReference type="PROSITE" id="PS50994"/>
    </source>
</evidence>
<dbReference type="PROSITE" id="PS50994">
    <property type="entry name" value="INTEGRASE"/>
    <property type="match status" value="1"/>
</dbReference>
<dbReference type="SUPFAM" id="SSF53098">
    <property type="entry name" value="Ribonuclease H-like"/>
    <property type="match status" value="1"/>
</dbReference>
<comment type="similarity">
    <text evidence="1">Belongs to the transposase IS21/IS408/IS1162 family.</text>
</comment>
<dbReference type="Pfam" id="PF22483">
    <property type="entry name" value="Mu-transpos_C_2"/>
    <property type="match status" value="1"/>
</dbReference>
<evidence type="ECO:0000313" key="4">
    <source>
        <dbReference type="Proteomes" id="UP000199652"/>
    </source>
</evidence>
<dbReference type="Gene3D" id="3.30.420.10">
    <property type="entry name" value="Ribonuclease H-like superfamily/Ribonuclease H"/>
    <property type="match status" value="1"/>
</dbReference>
<name>A0A1H3EQ67_EUBBA</name>
<dbReference type="GO" id="GO:0003676">
    <property type="term" value="F:nucleic acid binding"/>
    <property type="evidence" value="ECO:0007669"/>
    <property type="project" value="InterPro"/>
</dbReference>
<accession>A0A1H3EQ67</accession>
<dbReference type="RefSeq" id="WP_090244539.1">
    <property type="nucleotide sequence ID" value="NZ_FNOU01000008.1"/>
</dbReference>
<sequence>MIDYREILRLKNLGFSNVDVANSIHSSRNKVSEVIKLAEEHELEWPIPEALTNRDLEKLFYPERATNEGRKLPDFECVYRELAKPGVTLSLLWAEYCVKCEQEHTIPYQHSQFNEKYHAYAASKKATLRIKRKPGEVMEVDWVGDKIKIYDVAAGVDLNAYVFVACLPCSMYVYAEAFPDMKSNHWIEAHIHAYAFLGGVTRILIPDNLKTGVIKNTRTELVLNRSYHEMAEHYGTAIIPARPVKPKDKPAAEGTVKVIETWILAALRNRKFFSFEELNAAIREKLMELNEKPFQKRKGSRYSAFVEEEKEFLMPLPATPYETAVWSTATIQPDYLINVGECKYSVPYEFIGKVVDIRVTEKCIEVFYHNNRIASHVRRDHSLKPVYLPEHMPEAHRKYLAYNTESFLEWGSSVGEFTLMVVKNFLYMHKVEQQGYKLCASLMKLADNYSTERLEKACEKALSYTPSPCLKNISTILKNGQDRVAPAVKSKPSDKSSAYGIARGASYFKGGNC</sequence>
<dbReference type="STRING" id="1528.SAMN04488579_1081"/>
<dbReference type="AlphaFoldDB" id="A0A1H3EQ67"/>
<dbReference type="InterPro" id="IPR036397">
    <property type="entry name" value="RNaseH_sf"/>
</dbReference>
<evidence type="ECO:0000256" key="1">
    <source>
        <dbReference type="ARBA" id="ARBA00009277"/>
    </source>
</evidence>
<dbReference type="Proteomes" id="UP000199652">
    <property type="component" value="Unassembled WGS sequence"/>
</dbReference>
<dbReference type="EMBL" id="FNOU01000008">
    <property type="protein sequence ID" value="SDX80896.1"/>
    <property type="molecule type" value="Genomic_DNA"/>
</dbReference>
<dbReference type="InterPro" id="IPR012337">
    <property type="entry name" value="RNaseH-like_sf"/>
</dbReference>
<proteinExistence type="inferred from homology"/>
<gene>
    <name evidence="3" type="ORF">SAMN04488579_1081</name>
</gene>
<feature type="domain" description="Integrase catalytic" evidence="2">
    <location>
        <begin position="130"/>
        <end position="310"/>
    </location>
</feature>
<dbReference type="OrthoDB" id="3193769at2"/>
<protein>
    <submittedName>
        <fullName evidence="3">Transposase</fullName>
    </submittedName>
</protein>
<dbReference type="PANTHER" id="PTHR35004">
    <property type="entry name" value="TRANSPOSASE RV3428C-RELATED"/>
    <property type="match status" value="1"/>
</dbReference>